<dbReference type="GO" id="GO:0006265">
    <property type="term" value="P:DNA topological change"/>
    <property type="evidence" value="ECO:0007669"/>
    <property type="project" value="InterPro"/>
</dbReference>
<dbReference type="Gene3D" id="3.40.50.140">
    <property type="match status" value="1"/>
</dbReference>
<dbReference type="Pfam" id="PF01131">
    <property type="entry name" value="Topoisom_bac"/>
    <property type="match status" value="1"/>
</dbReference>
<dbReference type="PRINTS" id="PR00417">
    <property type="entry name" value="PRTPISMRASEI"/>
</dbReference>
<dbReference type="PANTHER" id="PTHR42785">
    <property type="entry name" value="DNA TOPOISOMERASE, TYPE IA, CORE"/>
    <property type="match status" value="1"/>
</dbReference>
<proteinExistence type="inferred from homology"/>
<evidence type="ECO:0000259" key="11">
    <source>
        <dbReference type="PROSITE" id="PS50880"/>
    </source>
</evidence>
<comment type="caution">
    <text evidence="13">The sequence shown here is derived from an EMBL/GenBank/DDBJ whole genome shotgun (WGS) entry which is preliminary data.</text>
</comment>
<evidence type="ECO:0000313" key="13">
    <source>
        <dbReference type="EMBL" id="PPC77594.1"/>
    </source>
</evidence>
<feature type="domain" description="Topo IA-type catalytic" evidence="12">
    <location>
        <begin position="132"/>
        <end position="565"/>
    </location>
</feature>
<evidence type="ECO:0000259" key="12">
    <source>
        <dbReference type="PROSITE" id="PS52039"/>
    </source>
</evidence>
<evidence type="ECO:0000256" key="10">
    <source>
        <dbReference type="ARBA" id="ARBA00032877"/>
    </source>
</evidence>
<dbReference type="AlphaFoldDB" id="A0A2S5KRX0"/>
<dbReference type="GO" id="GO:0003917">
    <property type="term" value="F:DNA topoisomerase type I (single strand cut, ATP-independent) activity"/>
    <property type="evidence" value="ECO:0007669"/>
    <property type="project" value="UniProtKB-EC"/>
</dbReference>
<dbReference type="PROSITE" id="PS50880">
    <property type="entry name" value="TOPRIM"/>
    <property type="match status" value="1"/>
</dbReference>
<dbReference type="InterPro" id="IPR013826">
    <property type="entry name" value="Topo_IA_cen_sub3"/>
</dbReference>
<keyword evidence="6" id="KW-0413">Isomerase</keyword>
<keyword evidence="4" id="KW-0799">Topoisomerase</keyword>
<evidence type="ECO:0000256" key="2">
    <source>
        <dbReference type="ARBA" id="ARBA00009446"/>
    </source>
</evidence>
<evidence type="ECO:0000256" key="9">
    <source>
        <dbReference type="ARBA" id="ARBA00032235"/>
    </source>
</evidence>
<dbReference type="CDD" id="cd00186">
    <property type="entry name" value="TOP1Ac"/>
    <property type="match status" value="1"/>
</dbReference>
<protein>
    <recommendedName>
        <fullName evidence="3">DNA topoisomerase</fullName>
        <ecNumber evidence="3">5.6.2.1</ecNumber>
    </recommendedName>
    <alternativeName>
        <fullName evidence="10">Omega-protein</fullName>
    </alternativeName>
    <alternativeName>
        <fullName evidence="9">Relaxing enzyme</fullName>
    </alternativeName>
    <alternativeName>
        <fullName evidence="7">Swivelase</fullName>
    </alternativeName>
    <alternativeName>
        <fullName evidence="8">Untwisting enzyme</fullName>
    </alternativeName>
</protein>
<dbReference type="InterPro" id="IPR013825">
    <property type="entry name" value="Topo_IA_cen_sub2"/>
</dbReference>
<keyword evidence="5" id="KW-0238">DNA-binding</keyword>
<accession>A0A2S5KRX0</accession>
<comment type="catalytic activity">
    <reaction evidence="1">
        <text>ATP-independent breakage of single-stranded DNA, followed by passage and rejoining.</text>
        <dbReference type="EC" id="5.6.2.1"/>
    </reaction>
</comment>
<dbReference type="SMART" id="SM00493">
    <property type="entry name" value="TOPRIM"/>
    <property type="match status" value="1"/>
</dbReference>
<dbReference type="Gene3D" id="1.10.290.10">
    <property type="entry name" value="Topoisomerase I, domain 4"/>
    <property type="match status" value="1"/>
</dbReference>
<dbReference type="OrthoDB" id="9804262at2"/>
<dbReference type="Proteomes" id="UP000238196">
    <property type="component" value="Unassembled WGS sequence"/>
</dbReference>
<dbReference type="PANTHER" id="PTHR42785:SF1">
    <property type="entry name" value="DNA TOPOISOMERASE"/>
    <property type="match status" value="1"/>
</dbReference>
<dbReference type="EMBL" id="PRLP01000029">
    <property type="protein sequence ID" value="PPC77594.1"/>
    <property type="molecule type" value="Genomic_DNA"/>
</dbReference>
<dbReference type="InterPro" id="IPR013497">
    <property type="entry name" value="Topo_IA_cen"/>
</dbReference>
<evidence type="ECO:0000256" key="1">
    <source>
        <dbReference type="ARBA" id="ARBA00000213"/>
    </source>
</evidence>
<evidence type="ECO:0000256" key="8">
    <source>
        <dbReference type="ARBA" id="ARBA00031985"/>
    </source>
</evidence>
<dbReference type="Gene3D" id="1.10.460.10">
    <property type="entry name" value="Topoisomerase I, domain 2"/>
    <property type="match status" value="1"/>
</dbReference>
<evidence type="ECO:0000256" key="4">
    <source>
        <dbReference type="ARBA" id="ARBA00023029"/>
    </source>
</evidence>
<reference evidence="13 14" key="1">
    <citation type="submission" date="2018-02" db="EMBL/GenBank/DDBJ databases">
        <title>novel marine gammaproteobacteria from coastal saline agro ecosystem.</title>
        <authorList>
            <person name="Krishnan R."/>
            <person name="Ramesh Kumar N."/>
        </authorList>
    </citation>
    <scope>NUCLEOTIDE SEQUENCE [LARGE SCALE GENOMIC DNA]</scope>
    <source>
        <strain evidence="13 14">228</strain>
    </source>
</reference>
<evidence type="ECO:0000313" key="14">
    <source>
        <dbReference type="Proteomes" id="UP000238196"/>
    </source>
</evidence>
<sequence length="724" mass="79152">MTMNLVIVESGNKIDTLEKYAKALGRPDLVFAASGGHIRDLPKKELGVAVDNGFAPSYVISEGKTGKVTELRNLARKASSVILATDDDREGEAIAWHLMKVLNLPSNTPRIKLHEITKSELAKALASPQHVDMNMVAAQESRRVLDRLVGYQASSALSQAYGVRLIVGRVQSPALRLLVERELRIRNHEPIKHFSVELDMDGWHAKWNFTPLLPPHAESKVWTDKAMAVLASQAKELTLKQASVSNKNVSPPDPFITSTIQQAASNALALTPKLTMAALQTLFEQGLITYPRTDSPVIAAEFTSIIRDFLVASGQKCSPQPRVFKAGKGAQEAHECIRPTDITLSNDIEKHPKLDEACIVLYKLIWARTVASQMIDGVDKVSEAVFEGMTQGRVLEFKAQNRSKVVTGWRAVDSQFESADTVQDADVSDVESSHDLPASVTNAAPGTRFPVLSSAVKEGITKPPRPYNEASLVRALEAFGVGRPATYAAIIDSLVRHKNAAKSQKTLIRATDQGIVLIMAVDGIFSFTELKYTSGVEKALDVVAQGQSTFKVVVNDLYQVLSAQMHQIQSKPNNLVFPPPPELIDKVKRMEERSGLTPPLGYLDSATVCAKWLRSLAGNVYPPTKAAFDYAQKIADELVIPLPPECSTDGTKCTEFINDHKKAFSALQAAKLAAKAPSAAMVEFAEKLAEDKGLELPPDYKLSYTVCQAFLDKNSKKRRKKKAA</sequence>
<evidence type="ECO:0000256" key="6">
    <source>
        <dbReference type="ARBA" id="ARBA00023235"/>
    </source>
</evidence>
<dbReference type="Gene3D" id="2.70.20.10">
    <property type="entry name" value="Topoisomerase I, domain 3"/>
    <property type="match status" value="1"/>
</dbReference>
<organism evidence="13 14">
    <name type="scientific">Proteobacteria bacterium 228</name>
    <dbReference type="NCBI Taxonomy" id="2083153"/>
    <lineage>
        <taxon>Bacteria</taxon>
        <taxon>Pseudomonadati</taxon>
        <taxon>Pseudomonadota</taxon>
    </lineage>
</organism>
<dbReference type="SMART" id="SM00436">
    <property type="entry name" value="TOP1Bc"/>
    <property type="match status" value="1"/>
</dbReference>
<dbReference type="GO" id="GO:0003677">
    <property type="term" value="F:DNA binding"/>
    <property type="evidence" value="ECO:0007669"/>
    <property type="project" value="UniProtKB-KW"/>
</dbReference>
<dbReference type="InterPro" id="IPR006171">
    <property type="entry name" value="TOPRIM_dom"/>
</dbReference>
<gene>
    <name evidence="13" type="ORF">C4K68_09550</name>
</gene>
<evidence type="ECO:0000256" key="7">
    <source>
        <dbReference type="ARBA" id="ARBA00030003"/>
    </source>
</evidence>
<dbReference type="InterPro" id="IPR003601">
    <property type="entry name" value="Topo_IA_2"/>
</dbReference>
<feature type="domain" description="Toprim" evidence="11">
    <location>
        <begin position="3"/>
        <end position="117"/>
    </location>
</feature>
<dbReference type="InterPro" id="IPR000380">
    <property type="entry name" value="Topo_IA"/>
</dbReference>
<comment type="similarity">
    <text evidence="2">Belongs to the type IA topoisomerase family.</text>
</comment>
<name>A0A2S5KRX0_9PROT</name>
<dbReference type="SUPFAM" id="SSF56712">
    <property type="entry name" value="Prokaryotic type I DNA topoisomerase"/>
    <property type="match status" value="1"/>
</dbReference>
<dbReference type="InterPro" id="IPR023405">
    <property type="entry name" value="Topo_IA_core_domain"/>
</dbReference>
<dbReference type="Pfam" id="PF01751">
    <property type="entry name" value="Toprim"/>
    <property type="match status" value="1"/>
</dbReference>
<dbReference type="PROSITE" id="PS52039">
    <property type="entry name" value="TOPO_IA_2"/>
    <property type="match status" value="1"/>
</dbReference>
<dbReference type="InterPro" id="IPR003602">
    <property type="entry name" value="Topo_IA_DNA-bd_dom"/>
</dbReference>
<evidence type="ECO:0000256" key="3">
    <source>
        <dbReference type="ARBA" id="ARBA00012891"/>
    </source>
</evidence>
<evidence type="ECO:0000256" key="5">
    <source>
        <dbReference type="ARBA" id="ARBA00023125"/>
    </source>
</evidence>
<dbReference type="SMART" id="SM00437">
    <property type="entry name" value="TOP1Ac"/>
    <property type="match status" value="1"/>
</dbReference>
<dbReference type="InterPro" id="IPR013824">
    <property type="entry name" value="Topo_IA_cen_sub1"/>
</dbReference>
<dbReference type="EC" id="5.6.2.1" evidence="3"/>